<dbReference type="AlphaFoldDB" id="A0A4C1YZ18"/>
<sequence>MPKKGRGIVPDFDPDHSFEVNLGPTLNFDPVTRRPWAGRAGNPRAAAAPLRLRHGLPAARQRGPPPTSGPAGRNKTIYIFIASTRTIDPWASGRSRLRIFRSESPFRDPYPHVLAFAPSSGLNRNRNRQRNGNSKRNREQNRESRLRGTEIENGTKIEIECGTKIGIESVTRIEMRSKVGNATGIENGARSKLTSFKTGLEIETETEIGIKS</sequence>
<evidence type="ECO:0000313" key="2">
    <source>
        <dbReference type="EMBL" id="GBP79585.1"/>
    </source>
</evidence>
<name>A0A4C1YZ18_EUMVA</name>
<dbReference type="Proteomes" id="UP000299102">
    <property type="component" value="Unassembled WGS sequence"/>
</dbReference>
<protein>
    <submittedName>
        <fullName evidence="2">Uncharacterized protein</fullName>
    </submittedName>
</protein>
<feature type="region of interest" description="Disordered" evidence="1">
    <location>
        <begin position="54"/>
        <end position="74"/>
    </location>
</feature>
<organism evidence="2 3">
    <name type="scientific">Eumeta variegata</name>
    <name type="common">Bagworm moth</name>
    <name type="synonym">Eumeta japonica</name>
    <dbReference type="NCBI Taxonomy" id="151549"/>
    <lineage>
        <taxon>Eukaryota</taxon>
        <taxon>Metazoa</taxon>
        <taxon>Ecdysozoa</taxon>
        <taxon>Arthropoda</taxon>
        <taxon>Hexapoda</taxon>
        <taxon>Insecta</taxon>
        <taxon>Pterygota</taxon>
        <taxon>Neoptera</taxon>
        <taxon>Endopterygota</taxon>
        <taxon>Lepidoptera</taxon>
        <taxon>Glossata</taxon>
        <taxon>Ditrysia</taxon>
        <taxon>Tineoidea</taxon>
        <taxon>Psychidae</taxon>
        <taxon>Oiketicinae</taxon>
        <taxon>Eumeta</taxon>
    </lineage>
</organism>
<dbReference type="EMBL" id="BGZK01001420">
    <property type="protein sequence ID" value="GBP79585.1"/>
    <property type="molecule type" value="Genomic_DNA"/>
</dbReference>
<reference evidence="2 3" key="1">
    <citation type="journal article" date="2019" name="Commun. Biol.">
        <title>The bagworm genome reveals a unique fibroin gene that provides high tensile strength.</title>
        <authorList>
            <person name="Kono N."/>
            <person name="Nakamura H."/>
            <person name="Ohtoshi R."/>
            <person name="Tomita M."/>
            <person name="Numata K."/>
            <person name="Arakawa K."/>
        </authorList>
    </citation>
    <scope>NUCLEOTIDE SEQUENCE [LARGE SCALE GENOMIC DNA]</scope>
</reference>
<accession>A0A4C1YZ18</accession>
<gene>
    <name evidence="2" type="ORF">EVAR_64257_1</name>
</gene>
<feature type="region of interest" description="Disordered" evidence="1">
    <location>
        <begin position="117"/>
        <end position="146"/>
    </location>
</feature>
<keyword evidence="3" id="KW-1185">Reference proteome</keyword>
<evidence type="ECO:0000256" key="1">
    <source>
        <dbReference type="SAM" id="MobiDB-lite"/>
    </source>
</evidence>
<feature type="compositionally biased region" description="Basic and acidic residues" evidence="1">
    <location>
        <begin position="136"/>
        <end position="146"/>
    </location>
</feature>
<comment type="caution">
    <text evidence="2">The sequence shown here is derived from an EMBL/GenBank/DDBJ whole genome shotgun (WGS) entry which is preliminary data.</text>
</comment>
<proteinExistence type="predicted"/>
<feature type="compositionally biased region" description="Basic residues" evidence="1">
    <location>
        <begin position="125"/>
        <end position="135"/>
    </location>
</feature>
<evidence type="ECO:0000313" key="3">
    <source>
        <dbReference type="Proteomes" id="UP000299102"/>
    </source>
</evidence>